<keyword evidence="2" id="KW-1185">Reference proteome</keyword>
<comment type="caution">
    <text evidence="1">The sequence shown here is derived from an EMBL/GenBank/DDBJ whole genome shotgun (WGS) entry which is preliminary data.</text>
</comment>
<protein>
    <submittedName>
        <fullName evidence="1">Uncharacterized protein</fullName>
    </submittedName>
</protein>
<dbReference type="EMBL" id="CM039436">
    <property type="protein sequence ID" value="KAI4313935.1"/>
    <property type="molecule type" value="Genomic_DNA"/>
</dbReference>
<proteinExistence type="predicted"/>
<name>A0ACB9LRI1_BAUVA</name>
<reference evidence="1 2" key="1">
    <citation type="journal article" date="2022" name="DNA Res.">
        <title>Chromosomal-level genome assembly of the orchid tree Bauhinia variegata (Leguminosae; Cercidoideae) supports the allotetraploid origin hypothesis of Bauhinia.</title>
        <authorList>
            <person name="Zhong Y."/>
            <person name="Chen Y."/>
            <person name="Zheng D."/>
            <person name="Pang J."/>
            <person name="Liu Y."/>
            <person name="Luo S."/>
            <person name="Meng S."/>
            <person name="Qian L."/>
            <person name="Wei D."/>
            <person name="Dai S."/>
            <person name="Zhou R."/>
        </authorList>
    </citation>
    <scope>NUCLEOTIDE SEQUENCE [LARGE SCALE GENOMIC DNA]</scope>
    <source>
        <strain evidence="1">BV-YZ2020</strain>
    </source>
</reference>
<evidence type="ECO:0000313" key="1">
    <source>
        <dbReference type="EMBL" id="KAI4313935.1"/>
    </source>
</evidence>
<accession>A0ACB9LRI1</accession>
<sequence length="344" mass="38130">MNNTCKKLKQKPNHFQDSRMARKLRIICHDPDATDSSSSEDEAERKPRKLKRIVREVSLPRLFPEKSAVETETSAQDSSNGGLVSCADGQSLSRKRALTKTPSTRRPGASKYRGVRQRKWGKWAAEIRDPFKGARIWLGTYNTAEEASQAYESKRQEFERAMAKVQSDKSNNSSDAIPLSRKSNSVTCPIAASDSGKYAPTSEDSESTLSHTSSSSVELDTLASKENVNVIVKVSSKEEPVEPVLETDDLQNEFADLQIPDLSFLSMPLPPSGPAETDTSLAIDLDWFMFDEFSQALDDFGGLDNLQISGFDENESSELPDFDFDLGADEFIGWTEEPLNIPCA</sequence>
<organism evidence="1 2">
    <name type="scientific">Bauhinia variegata</name>
    <name type="common">Purple orchid tree</name>
    <name type="synonym">Phanera variegata</name>
    <dbReference type="NCBI Taxonomy" id="167791"/>
    <lineage>
        <taxon>Eukaryota</taxon>
        <taxon>Viridiplantae</taxon>
        <taxon>Streptophyta</taxon>
        <taxon>Embryophyta</taxon>
        <taxon>Tracheophyta</taxon>
        <taxon>Spermatophyta</taxon>
        <taxon>Magnoliopsida</taxon>
        <taxon>eudicotyledons</taxon>
        <taxon>Gunneridae</taxon>
        <taxon>Pentapetalae</taxon>
        <taxon>rosids</taxon>
        <taxon>fabids</taxon>
        <taxon>Fabales</taxon>
        <taxon>Fabaceae</taxon>
        <taxon>Cercidoideae</taxon>
        <taxon>Cercideae</taxon>
        <taxon>Bauhiniinae</taxon>
        <taxon>Bauhinia</taxon>
    </lineage>
</organism>
<dbReference type="Proteomes" id="UP000828941">
    <property type="component" value="Chromosome 11"/>
</dbReference>
<gene>
    <name evidence="1" type="ORF">L6164_026876</name>
</gene>
<evidence type="ECO:0000313" key="2">
    <source>
        <dbReference type="Proteomes" id="UP000828941"/>
    </source>
</evidence>